<dbReference type="NCBIfam" id="NF008557">
    <property type="entry name" value="PRK11493.1"/>
    <property type="match status" value="1"/>
</dbReference>
<evidence type="ECO:0000313" key="6">
    <source>
        <dbReference type="Proteomes" id="UP000218934"/>
    </source>
</evidence>
<dbReference type="KEGG" id="rdi:CMV14_22105"/>
<dbReference type="OrthoDB" id="9781034at2"/>
<accession>A0A2A4G0M4</accession>
<evidence type="ECO:0000256" key="2">
    <source>
        <dbReference type="ARBA" id="ARBA00022737"/>
    </source>
</evidence>
<dbReference type="PANTHER" id="PTHR11364">
    <property type="entry name" value="THIOSULFATE SULFERTANSFERASE"/>
    <property type="match status" value="1"/>
</dbReference>
<evidence type="ECO:0000259" key="4">
    <source>
        <dbReference type="PROSITE" id="PS50206"/>
    </source>
</evidence>
<dbReference type="SMART" id="SM00450">
    <property type="entry name" value="RHOD"/>
    <property type="match status" value="2"/>
</dbReference>
<gene>
    <name evidence="5" type="ORF">COO09_02040</name>
</gene>
<reference evidence="5 6" key="1">
    <citation type="submission" date="2017-09" db="EMBL/GenBank/DDBJ databases">
        <title>The Catabolism of 3,6-Dichlorosalicylic acid is Initiated by the Cytochrome P450 Monooxygenase DsmABC in Rhizorhabdus dicambivorans Ndbn-20.</title>
        <authorList>
            <person name="Na L."/>
        </authorList>
    </citation>
    <scope>NUCLEOTIDE SEQUENCE [LARGE SCALE GENOMIC DNA]</scope>
    <source>
        <strain evidence="5 6">Ndbn-20m</strain>
    </source>
</reference>
<dbReference type="PROSITE" id="PS00380">
    <property type="entry name" value="RHODANESE_1"/>
    <property type="match status" value="1"/>
</dbReference>
<dbReference type="RefSeq" id="WP_066965781.1">
    <property type="nucleotide sequence ID" value="NZ_CP023449.1"/>
</dbReference>
<keyword evidence="2" id="KW-0677">Repeat</keyword>
<dbReference type="CDD" id="cd01448">
    <property type="entry name" value="TST_Repeat_1"/>
    <property type="match status" value="1"/>
</dbReference>
<dbReference type="InterPro" id="IPR001307">
    <property type="entry name" value="Thiosulphate_STrfase_CS"/>
</dbReference>
<dbReference type="Proteomes" id="UP000218934">
    <property type="component" value="Unassembled WGS sequence"/>
</dbReference>
<dbReference type="GO" id="GO:0004792">
    <property type="term" value="F:thiosulfate-cyanide sulfurtransferase activity"/>
    <property type="evidence" value="ECO:0007669"/>
    <property type="project" value="InterPro"/>
</dbReference>
<feature type="domain" description="Rhodanese" evidence="4">
    <location>
        <begin position="15"/>
        <end position="132"/>
    </location>
</feature>
<comment type="caution">
    <text evidence="5">The sequence shown here is derived from an EMBL/GenBank/DDBJ whole genome shotgun (WGS) entry which is preliminary data.</text>
</comment>
<proteinExistence type="predicted"/>
<dbReference type="PANTHER" id="PTHR11364:SF27">
    <property type="entry name" value="SULFURTRANSFERASE"/>
    <property type="match status" value="1"/>
</dbReference>
<dbReference type="SUPFAM" id="SSF52821">
    <property type="entry name" value="Rhodanese/Cell cycle control phosphatase"/>
    <property type="match status" value="2"/>
</dbReference>
<dbReference type="InterPro" id="IPR045078">
    <property type="entry name" value="TST/MPST-like"/>
</dbReference>
<keyword evidence="6" id="KW-1185">Reference proteome</keyword>
<dbReference type="Gene3D" id="3.40.250.10">
    <property type="entry name" value="Rhodanese-like domain"/>
    <property type="match status" value="2"/>
</dbReference>
<organism evidence="5 6">
    <name type="scientific">Rhizorhabdus dicambivorans</name>
    <dbReference type="NCBI Taxonomy" id="1850238"/>
    <lineage>
        <taxon>Bacteria</taxon>
        <taxon>Pseudomonadati</taxon>
        <taxon>Pseudomonadota</taxon>
        <taxon>Alphaproteobacteria</taxon>
        <taxon>Sphingomonadales</taxon>
        <taxon>Sphingomonadaceae</taxon>
        <taxon>Rhizorhabdus</taxon>
    </lineage>
</organism>
<dbReference type="EMBL" id="NWUF01000002">
    <property type="protein sequence ID" value="PCE44026.1"/>
    <property type="molecule type" value="Genomic_DNA"/>
</dbReference>
<feature type="domain" description="Rhodanese" evidence="4">
    <location>
        <begin position="168"/>
        <end position="275"/>
    </location>
</feature>
<evidence type="ECO:0000256" key="3">
    <source>
        <dbReference type="SAM" id="MobiDB-lite"/>
    </source>
</evidence>
<dbReference type="CDD" id="cd01449">
    <property type="entry name" value="TST_Repeat_2"/>
    <property type="match status" value="1"/>
</dbReference>
<dbReference type="PROSITE" id="PS50206">
    <property type="entry name" value="RHODANESE_3"/>
    <property type="match status" value="2"/>
</dbReference>
<evidence type="ECO:0000256" key="1">
    <source>
        <dbReference type="ARBA" id="ARBA00022679"/>
    </source>
</evidence>
<keyword evidence="1 5" id="KW-0808">Transferase</keyword>
<dbReference type="Pfam" id="PF00581">
    <property type="entry name" value="Rhodanese"/>
    <property type="match status" value="2"/>
</dbReference>
<keyword evidence="5" id="KW-0670">Pyruvate</keyword>
<name>A0A2A4G0M4_9SPHN</name>
<dbReference type="FunFam" id="3.40.250.10:FF:000001">
    <property type="entry name" value="Sulfurtransferase"/>
    <property type="match status" value="1"/>
</dbReference>
<protein>
    <submittedName>
        <fullName evidence="5">3-mercaptopyruvate sulfurtransferase</fullName>
    </submittedName>
</protein>
<dbReference type="InterPro" id="IPR001763">
    <property type="entry name" value="Rhodanese-like_dom"/>
</dbReference>
<dbReference type="AlphaFoldDB" id="A0A2A4G0M4"/>
<evidence type="ECO:0000313" key="5">
    <source>
        <dbReference type="EMBL" id="PCE44026.1"/>
    </source>
</evidence>
<feature type="region of interest" description="Disordered" evidence="3">
    <location>
        <begin position="175"/>
        <end position="194"/>
    </location>
</feature>
<dbReference type="InterPro" id="IPR036873">
    <property type="entry name" value="Rhodanese-like_dom_sf"/>
</dbReference>
<feature type="compositionally biased region" description="Basic and acidic residues" evidence="3">
    <location>
        <begin position="175"/>
        <end position="184"/>
    </location>
</feature>
<sequence length="286" mass="30820">MDLLVSTEWLAGELGANDLRVVDATYFALDPARDAGSEYEAGHIPGAVYLDLANLKDDMSSLPGMLPTAEKFASRMQSLGLGDGSRIVLYDNSPHRTAARAWFMFRMFGVNQVAILDGGLAKWIAEGRELESGKVALRHRHFTVWRDPAAVRDLAQMKANVASRVEEVVDARSEKRFTGEEADPRGLASGHIPGSKNLPFDRLLNADGTFKDRAELQAAFDAAGVDPSKPMVTTCGSGVTASVVLFAAALLGREDLALYDGSWSEWGLLPDTEKATGEACKTTTDA</sequence>